<evidence type="ECO:0000259" key="8">
    <source>
        <dbReference type="PROSITE" id="PS51837"/>
    </source>
</evidence>
<evidence type="ECO:0000256" key="7">
    <source>
        <dbReference type="ARBA" id="ARBA00023136"/>
    </source>
</evidence>
<dbReference type="GO" id="GO:0098560">
    <property type="term" value="C:cytoplasmic side of late endosome membrane"/>
    <property type="evidence" value="ECO:0007669"/>
    <property type="project" value="TreeGrafter"/>
</dbReference>
<dbReference type="AlphaFoldDB" id="A0A401SYX2"/>
<evidence type="ECO:0000256" key="4">
    <source>
        <dbReference type="ARBA" id="ARBA00005975"/>
    </source>
</evidence>
<protein>
    <recommendedName>
        <fullName evidence="8">LITAF domain-containing protein</fullName>
    </recommendedName>
</protein>
<dbReference type="InterPro" id="IPR037519">
    <property type="entry name" value="LITAF_fam"/>
</dbReference>
<keyword evidence="6" id="KW-0862">Zinc</keyword>
<keyword evidence="10" id="KW-1185">Reference proteome</keyword>
<dbReference type="PANTHER" id="PTHR23292">
    <property type="entry name" value="LIPOPOLYSACCHARIDE-INDUCED TUMOR NECROSIS FACTOR-ALPHA FACTOR"/>
    <property type="match status" value="1"/>
</dbReference>
<comment type="caution">
    <text evidence="9">The sequence shown here is derived from an EMBL/GenBank/DDBJ whole genome shotgun (WGS) entry which is preliminary data.</text>
</comment>
<feature type="domain" description="LITAF" evidence="8">
    <location>
        <begin position="109"/>
        <end position="192"/>
    </location>
</feature>
<accession>A0A401SYX2</accession>
<evidence type="ECO:0000256" key="5">
    <source>
        <dbReference type="ARBA" id="ARBA00022723"/>
    </source>
</evidence>
<dbReference type="GO" id="GO:0098574">
    <property type="term" value="C:cytoplasmic side of lysosomal membrane"/>
    <property type="evidence" value="ECO:0007669"/>
    <property type="project" value="TreeGrafter"/>
</dbReference>
<proteinExistence type="inferred from homology"/>
<gene>
    <name evidence="9" type="ORF">chiPu_0014087</name>
</gene>
<reference evidence="9 10" key="1">
    <citation type="journal article" date="2018" name="Nat. Ecol. Evol.">
        <title>Shark genomes provide insights into elasmobranch evolution and the origin of vertebrates.</title>
        <authorList>
            <person name="Hara Y"/>
            <person name="Yamaguchi K"/>
            <person name="Onimaru K"/>
            <person name="Kadota M"/>
            <person name="Koyanagi M"/>
            <person name="Keeley SD"/>
            <person name="Tatsumi K"/>
            <person name="Tanaka K"/>
            <person name="Motone F"/>
            <person name="Kageyama Y"/>
            <person name="Nozu R"/>
            <person name="Adachi N"/>
            <person name="Nishimura O"/>
            <person name="Nakagawa R"/>
            <person name="Tanegashima C"/>
            <person name="Kiyatake I"/>
            <person name="Matsumoto R"/>
            <person name="Murakumo K"/>
            <person name="Nishida K"/>
            <person name="Terakita A"/>
            <person name="Kuratani S"/>
            <person name="Sato K"/>
            <person name="Hyodo S Kuraku.S."/>
        </authorList>
    </citation>
    <scope>NUCLEOTIDE SEQUENCE [LARGE SCALE GENOMIC DNA]</scope>
</reference>
<evidence type="ECO:0000256" key="6">
    <source>
        <dbReference type="ARBA" id="ARBA00022833"/>
    </source>
</evidence>
<name>A0A401SYX2_CHIPU</name>
<comment type="subcellular location">
    <subcellularLocation>
        <location evidence="1">Endosome membrane</location>
        <topology evidence="1">Peripheral membrane protein</topology>
        <orientation evidence="1">Cytoplasmic side</orientation>
    </subcellularLocation>
    <subcellularLocation>
        <location evidence="2">Late endosome membrane</location>
    </subcellularLocation>
    <subcellularLocation>
        <location evidence="3">Lysosome membrane</location>
        <topology evidence="3">Peripheral membrane protein</topology>
        <orientation evidence="3">Cytoplasmic side</orientation>
    </subcellularLocation>
</comment>
<sequence length="193" mass="20552">MTQAAHPLGRLVYCNSLRNGHQANLRAIYTQSFLYSAHGRRILEVIHISSPMESKGPGAPPPNYADVMQPPSYQGAAVNPPYPVGPAMGAPGMPAASYPPHPATAPVVVQTVYVQPRQLGFQPTQTICSSCNQSIVTRVVYSPGALTWLSCGGLFLVGCGLGCCLIPFCIDGLQDVEHYCPNCGVNIGVCRRL</sequence>
<evidence type="ECO:0000256" key="1">
    <source>
        <dbReference type="ARBA" id="ARBA00004125"/>
    </source>
</evidence>
<evidence type="ECO:0000256" key="2">
    <source>
        <dbReference type="ARBA" id="ARBA00004414"/>
    </source>
</evidence>
<dbReference type="Pfam" id="PF10601">
    <property type="entry name" value="zf-LITAF-like"/>
    <property type="match status" value="1"/>
</dbReference>
<dbReference type="Proteomes" id="UP000287033">
    <property type="component" value="Unassembled WGS sequence"/>
</dbReference>
<organism evidence="9 10">
    <name type="scientific">Chiloscyllium punctatum</name>
    <name type="common">Brownbanded bambooshark</name>
    <name type="synonym">Hemiscyllium punctatum</name>
    <dbReference type="NCBI Taxonomy" id="137246"/>
    <lineage>
        <taxon>Eukaryota</taxon>
        <taxon>Metazoa</taxon>
        <taxon>Chordata</taxon>
        <taxon>Craniata</taxon>
        <taxon>Vertebrata</taxon>
        <taxon>Chondrichthyes</taxon>
        <taxon>Elasmobranchii</taxon>
        <taxon>Galeomorphii</taxon>
        <taxon>Galeoidea</taxon>
        <taxon>Orectolobiformes</taxon>
        <taxon>Hemiscylliidae</taxon>
        <taxon>Chiloscyllium</taxon>
    </lineage>
</organism>
<dbReference type="InterPro" id="IPR006629">
    <property type="entry name" value="LITAF"/>
</dbReference>
<comment type="similarity">
    <text evidence="4">Belongs to the CDIP1/LITAF family.</text>
</comment>
<dbReference type="GO" id="GO:0008270">
    <property type="term" value="F:zinc ion binding"/>
    <property type="evidence" value="ECO:0007669"/>
    <property type="project" value="TreeGrafter"/>
</dbReference>
<evidence type="ECO:0000256" key="3">
    <source>
        <dbReference type="ARBA" id="ARBA00004630"/>
    </source>
</evidence>
<dbReference type="STRING" id="137246.A0A401SYX2"/>
<dbReference type="OMA" id="HIITCAY"/>
<dbReference type="EMBL" id="BEZZ01000722">
    <property type="protein sequence ID" value="GCC35601.1"/>
    <property type="molecule type" value="Genomic_DNA"/>
</dbReference>
<keyword evidence="7" id="KW-0472">Membrane</keyword>
<dbReference type="PANTHER" id="PTHR23292:SF46">
    <property type="entry name" value="LIPOPOLYSACCHARIDE-INDUCED TUMOR NECROSIS FACTOR-ALPHA FACTOR HOMOLOG"/>
    <property type="match status" value="1"/>
</dbReference>
<dbReference type="SMART" id="SM00714">
    <property type="entry name" value="LITAF"/>
    <property type="match status" value="1"/>
</dbReference>
<dbReference type="OrthoDB" id="4713066at2759"/>
<dbReference type="PROSITE" id="PS51837">
    <property type="entry name" value="LITAF"/>
    <property type="match status" value="1"/>
</dbReference>
<evidence type="ECO:0000313" key="10">
    <source>
        <dbReference type="Proteomes" id="UP000287033"/>
    </source>
</evidence>
<dbReference type="GO" id="GO:0005634">
    <property type="term" value="C:nucleus"/>
    <property type="evidence" value="ECO:0007669"/>
    <property type="project" value="TreeGrafter"/>
</dbReference>
<evidence type="ECO:0000313" key="9">
    <source>
        <dbReference type="EMBL" id="GCC35601.1"/>
    </source>
</evidence>
<keyword evidence="5" id="KW-0479">Metal-binding</keyword>